<comment type="similarity">
    <text evidence="2">Belongs to the complex I subunit 6 family.</text>
</comment>
<evidence type="ECO:0000256" key="12">
    <source>
        <dbReference type="ARBA" id="ARBA00023128"/>
    </source>
</evidence>
<geneLocation type="mitochondrion" evidence="17"/>
<keyword evidence="8" id="KW-1278">Translocase</keyword>
<evidence type="ECO:0000256" key="16">
    <source>
        <dbReference type="SAM" id="Phobius"/>
    </source>
</evidence>
<evidence type="ECO:0000256" key="1">
    <source>
        <dbReference type="ARBA" id="ARBA00004225"/>
    </source>
</evidence>
<evidence type="ECO:0000256" key="6">
    <source>
        <dbReference type="ARBA" id="ARBA00022660"/>
    </source>
</evidence>
<dbReference type="PANTHER" id="PTHR11435:SF1">
    <property type="entry name" value="NADH-UBIQUINONE OXIDOREDUCTASE CHAIN 6"/>
    <property type="match status" value="1"/>
</dbReference>
<evidence type="ECO:0000256" key="5">
    <source>
        <dbReference type="ARBA" id="ARBA00022448"/>
    </source>
</evidence>
<keyword evidence="10 16" id="KW-1133">Transmembrane helix</keyword>
<keyword evidence="11" id="KW-0520">NAD</keyword>
<dbReference type="GO" id="GO:0008137">
    <property type="term" value="F:NADH dehydrogenase (ubiquinone) activity"/>
    <property type="evidence" value="ECO:0007669"/>
    <property type="project" value="UniProtKB-EC"/>
</dbReference>
<evidence type="ECO:0000256" key="13">
    <source>
        <dbReference type="ARBA" id="ARBA00023136"/>
    </source>
</evidence>
<feature type="transmembrane region" description="Helical" evidence="16">
    <location>
        <begin position="88"/>
        <end position="109"/>
    </location>
</feature>
<keyword evidence="6" id="KW-0679">Respiratory chain</keyword>
<sequence length="173" mass="18677">MILVEYALYFVLALVFFGAVVLSFAVVPYQGVISLMGISFFCCVVMVMMGRTYAALVMYVVYLGGLVVVFGYCVSVEKGGGIAVGDSGFWYVSVFMGVSVGVCVLMFILGGGGQGLLVYSGWEDWVCLEVNGHSVFYYKGGVGLMVCAWGLVVTLFSVMVILSWTRLGGFRPF</sequence>
<comment type="catalytic activity">
    <reaction evidence="15">
        <text>a ubiquinone + NADH + 5 H(+)(in) = a ubiquinol + NAD(+) + 4 H(+)(out)</text>
        <dbReference type="Rhea" id="RHEA:29091"/>
        <dbReference type="Rhea" id="RHEA-COMP:9565"/>
        <dbReference type="Rhea" id="RHEA-COMP:9566"/>
        <dbReference type="ChEBI" id="CHEBI:15378"/>
        <dbReference type="ChEBI" id="CHEBI:16389"/>
        <dbReference type="ChEBI" id="CHEBI:17976"/>
        <dbReference type="ChEBI" id="CHEBI:57540"/>
        <dbReference type="ChEBI" id="CHEBI:57945"/>
        <dbReference type="EC" id="7.1.1.2"/>
    </reaction>
</comment>
<feature type="transmembrane region" description="Helical" evidence="16">
    <location>
        <begin position="56"/>
        <end position="76"/>
    </location>
</feature>
<protein>
    <recommendedName>
        <fullName evidence="4">NADH-ubiquinone oxidoreductase chain 6</fullName>
        <ecNumber evidence="3">7.1.1.2</ecNumber>
    </recommendedName>
    <alternativeName>
        <fullName evidence="14">NADH dehydrogenase subunit 6</fullName>
    </alternativeName>
</protein>
<dbReference type="InterPro" id="IPR050269">
    <property type="entry name" value="ComplexI_Subunit6"/>
</dbReference>
<feature type="transmembrane region" description="Helical" evidence="16">
    <location>
        <begin position="32"/>
        <end position="50"/>
    </location>
</feature>
<evidence type="ECO:0000256" key="2">
    <source>
        <dbReference type="ARBA" id="ARBA00005698"/>
    </source>
</evidence>
<evidence type="ECO:0000256" key="8">
    <source>
        <dbReference type="ARBA" id="ARBA00022967"/>
    </source>
</evidence>
<evidence type="ECO:0000256" key="10">
    <source>
        <dbReference type="ARBA" id="ARBA00022989"/>
    </source>
</evidence>
<evidence type="ECO:0000256" key="4">
    <source>
        <dbReference type="ARBA" id="ARBA00021095"/>
    </source>
</evidence>
<name>A0A0M5KS85_DEIAC</name>
<feature type="transmembrane region" description="Helical" evidence="16">
    <location>
        <begin position="6"/>
        <end position="25"/>
    </location>
</feature>
<keyword evidence="12 17" id="KW-0496">Mitochondrion</keyword>
<evidence type="ECO:0000256" key="9">
    <source>
        <dbReference type="ARBA" id="ARBA00022982"/>
    </source>
</evidence>
<keyword evidence="13 16" id="KW-0472">Membrane</keyword>
<evidence type="ECO:0000256" key="11">
    <source>
        <dbReference type="ARBA" id="ARBA00023027"/>
    </source>
</evidence>
<keyword evidence="5" id="KW-0813">Transport</keyword>
<dbReference type="GO" id="GO:0031966">
    <property type="term" value="C:mitochondrial membrane"/>
    <property type="evidence" value="ECO:0007669"/>
    <property type="project" value="UniProtKB-SubCell"/>
</dbReference>
<dbReference type="PANTHER" id="PTHR11435">
    <property type="entry name" value="NADH UBIQUINONE OXIDOREDUCTASE SUBUNIT ND6"/>
    <property type="match status" value="1"/>
</dbReference>
<reference evidence="17" key="1">
    <citation type="submission" date="2015-06" db="EMBL/GenBank/DDBJ databases">
        <title>Structure of Deinagkistrodon acutus mitochondrial genome.</title>
        <authorList>
            <person name="Hsieh Y.T."/>
            <person name="Chen P.Y."/>
            <person name="Chou Y.C."/>
        </authorList>
    </citation>
    <scope>NUCLEOTIDE SEQUENCE</scope>
</reference>
<keyword evidence="9" id="KW-0249">Electron transport</keyword>
<feature type="transmembrane region" description="Helical" evidence="16">
    <location>
        <begin position="142"/>
        <end position="164"/>
    </location>
</feature>
<dbReference type="EMBL" id="KT225463">
    <property type="protein sequence ID" value="ALD84815.1"/>
    <property type="molecule type" value="Genomic_DNA"/>
</dbReference>
<accession>A0A0M5KS85</accession>
<dbReference type="EC" id="7.1.1.2" evidence="3"/>
<proteinExistence type="inferred from homology"/>
<evidence type="ECO:0000256" key="14">
    <source>
        <dbReference type="ARBA" id="ARBA00031019"/>
    </source>
</evidence>
<evidence type="ECO:0000256" key="7">
    <source>
        <dbReference type="ARBA" id="ARBA00022692"/>
    </source>
</evidence>
<evidence type="ECO:0000256" key="15">
    <source>
        <dbReference type="ARBA" id="ARBA00049551"/>
    </source>
</evidence>
<gene>
    <name evidence="17" type="primary">ND6</name>
</gene>
<keyword evidence="7 16" id="KW-0812">Transmembrane</keyword>
<dbReference type="AlphaFoldDB" id="A0A0M5KS85"/>
<organism evidence="17">
    <name type="scientific">Deinagkistrodon acutus</name>
    <name type="common">Hundred-pace snake</name>
    <name type="synonym">Agkistrodon acutus</name>
    <dbReference type="NCBI Taxonomy" id="36307"/>
    <lineage>
        <taxon>Eukaryota</taxon>
        <taxon>Metazoa</taxon>
        <taxon>Chordata</taxon>
        <taxon>Craniata</taxon>
        <taxon>Vertebrata</taxon>
        <taxon>Euteleostomi</taxon>
        <taxon>Lepidosauria</taxon>
        <taxon>Squamata</taxon>
        <taxon>Bifurcata</taxon>
        <taxon>Unidentata</taxon>
        <taxon>Episquamata</taxon>
        <taxon>Toxicofera</taxon>
        <taxon>Serpentes</taxon>
        <taxon>Colubroidea</taxon>
        <taxon>Viperidae</taxon>
        <taxon>Crotalinae</taxon>
        <taxon>Deinagkistrodon</taxon>
    </lineage>
</organism>
<evidence type="ECO:0000256" key="3">
    <source>
        <dbReference type="ARBA" id="ARBA00012944"/>
    </source>
</evidence>
<evidence type="ECO:0000313" key="17">
    <source>
        <dbReference type="EMBL" id="ALD84815.1"/>
    </source>
</evidence>
<comment type="subcellular location">
    <subcellularLocation>
        <location evidence="1">Mitochondrion membrane</location>
        <topology evidence="1">Multi-pass membrane protein</topology>
    </subcellularLocation>
</comment>